<dbReference type="AlphaFoldDB" id="A0A6C0LV28"/>
<evidence type="ECO:0000313" key="2">
    <source>
        <dbReference type="EMBL" id="QHU34619.1"/>
    </source>
</evidence>
<dbReference type="Pfam" id="PF02469">
    <property type="entry name" value="Fasciclin"/>
    <property type="match status" value="1"/>
</dbReference>
<evidence type="ECO:0000259" key="1">
    <source>
        <dbReference type="PROSITE" id="PS50213"/>
    </source>
</evidence>
<accession>A0A6C0LV28</accession>
<dbReference type="Gene3D" id="2.30.180.10">
    <property type="entry name" value="FAS1 domain"/>
    <property type="match status" value="1"/>
</dbReference>
<dbReference type="InterPro" id="IPR036378">
    <property type="entry name" value="FAS1_dom_sf"/>
</dbReference>
<reference evidence="2" key="1">
    <citation type="journal article" date="2020" name="Nature">
        <title>Giant virus diversity and host interactions through global metagenomics.</title>
        <authorList>
            <person name="Schulz F."/>
            <person name="Roux S."/>
            <person name="Paez-Espino D."/>
            <person name="Jungbluth S."/>
            <person name="Walsh D.A."/>
            <person name="Denef V.J."/>
            <person name="McMahon K.D."/>
            <person name="Konstantinidis K.T."/>
            <person name="Eloe-Fadrosh E.A."/>
            <person name="Kyrpides N.C."/>
            <person name="Woyke T."/>
        </authorList>
    </citation>
    <scope>NUCLEOTIDE SEQUENCE</scope>
    <source>
        <strain evidence="2">GVMAG-S-1016713-169</strain>
    </source>
</reference>
<dbReference type="PROSITE" id="PS50213">
    <property type="entry name" value="FAS1"/>
    <property type="match status" value="1"/>
</dbReference>
<sequence length="182" mass="21165">MRVYNFFIFLVKYKMTSSGPYSEAMNFTQMFDMNDIRGQLPEIKYRKNSITDIINTHPDFSKFKYILILAKLEGIYDDIQANFTVFVPSDRSIRHINDNIFLNMDLLTARNIIKSSTLKRKITTSILEDSLSSWIHTQEPTNRLLVTNKNGRTFLNNTINVIHKNMQATNGIIHVIDDLIIV</sequence>
<dbReference type="EMBL" id="MN740575">
    <property type="protein sequence ID" value="QHU34619.1"/>
    <property type="molecule type" value="Genomic_DNA"/>
</dbReference>
<proteinExistence type="predicted"/>
<name>A0A6C0LV28_9ZZZZ</name>
<feature type="domain" description="FAS1" evidence="1">
    <location>
        <begin position="47"/>
        <end position="180"/>
    </location>
</feature>
<dbReference type="SUPFAM" id="SSF82153">
    <property type="entry name" value="FAS1 domain"/>
    <property type="match status" value="1"/>
</dbReference>
<protein>
    <recommendedName>
        <fullName evidence="1">FAS1 domain-containing protein</fullName>
    </recommendedName>
</protein>
<organism evidence="2">
    <name type="scientific">viral metagenome</name>
    <dbReference type="NCBI Taxonomy" id="1070528"/>
    <lineage>
        <taxon>unclassified sequences</taxon>
        <taxon>metagenomes</taxon>
        <taxon>organismal metagenomes</taxon>
    </lineage>
</organism>
<dbReference type="InterPro" id="IPR000782">
    <property type="entry name" value="FAS1_domain"/>
</dbReference>